<dbReference type="InterPro" id="IPR012337">
    <property type="entry name" value="RNaseH-like_sf"/>
</dbReference>
<dbReference type="AlphaFoldDB" id="A0A8J6E539"/>
<dbReference type="InterPro" id="IPR001584">
    <property type="entry name" value="Integrase_cat-core"/>
</dbReference>
<reference evidence="3" key="1">
    <citation type="submission" date="2021-05" db="EMBL/GenBank/DDBJ databases">
        <title>A free-living protist that lacks canonical eukaryotic 1 DNA replication and segregation systems.</title>
        <authorList>
            <person name="Salas-Leiva D.E."/>
            <person name="Tromer E.C."/>
            <person name="Curtis B.A."/>
            <person name="Jerlstrom-Hultqvist J."/>
            <person name="Kolisko M."/>
            <person name="Yi Z."/>
            <person name="Salas-Leiva J.S."/>
            <person name="Gallot-Lavallee L."/>
            <person name="Kops G.J.P.L."/>
            <person name="Archibald J.M."/>
            <person name="Simpson A.G.B."/>
            <person name="Roger A.J."/>
        </authorList>
    </citation>
    <scope>NUCLEOTIDE SEQUENCE</scope>
    <source>
        <strain evidence="3">BICM</strain>
    </source>
</reference>
<dbReference type="PANTHER" id="PTHR37984">
    <property type="entry name" value="PROTEIN CBG26694"/>
    <property type="match status" value="1"/>
</dbReference>
<dbReference type="Gene3D" id="2.40.50.40">
    <property type="match status" value="1"/>
</dbReference>
<evidence type="ECO:0000259" key="1">
    <source>
        <dbReference type="PROSITE" id="PS50013"/>
    </source>
</evidence>
<dbReference type="SUPFAM" id="SSF53098">
    <property type="entry name" value="Ribonuclease H-like"/>
    <property type="match status" value="1"/>
</dbReference>
<evidence type="ECO:0000259" key="2">
    <source>
        <dbReference type="PROSITE" id="PS50994"/>
    </source>
</evidence>
<dbReference type="EMBL" id="JAHDYR010000012">
    <property type="protein sequence ID" value="KAG9395272.1"/>
    <property type="molecule type" value="Genomic_DNA"/>
</dbReference>
<dbReference type="InterPro" id="IPR023780">
    <property type="entry name" value="Chromo_domain"/>
</dbReference>
<keyword evidence="4" id="KW-1185">Reference proteome</keyword>
<dbReference type="SUPFAM" id="SSF54160">
    <property type="entry name" value="Chromo domain-like"/>
    <property type="match status" value="1"/>
</dbReference>
<dbReference type="Gene3D" id="3.30.420.10">
    <property type="entry name" value="Ribonuclease H-like superfamily/Ribonuclease H"/>
    <property type="match status" value="1"/>
</dbReference>
<protein>
    <submittedName>
        <fullName evidence="3">Chromo (CHRromatin Organization MOdifier) domain</fullName>
    </submittedName>
</protein>
<accession>A0A8J6E539</accession>
<organism evidence="3 4">
    <name type="scientific">Carpediemonas membranifera</name>
    <dbReference type="NCBI Taxonomy" id="201153"/>
    <lineage>
        <taxon>Eukaryota</taxon>
        <taxon>Metamonada</taxon>
        <taxon>Carpediemonas-like organisms</taxon>
        <taxon>Carpediemonas</taxon>
    </lineage>
</organism>
<dbReference type="PROSITE" id="PS50994">
    <property type="entry name" value="INTEGRASE"/>
    <property type="match status" value="1"/>
</dbReference>
<dbReference type="Pfam" id="PF00665">
    <property type="entry name" value="rve"/>
    <property type="match status" value="1"/>
</dbReference>
<dbReference type="InterPro" id="IPR000953">
    <property type="entry name" value="Chromo/chromo_shadow_dom"/>
</dbReference>
<dbReference type="PANTHER" id="PTHR37984:SF5">
    <property type="entry name" value="PROTEIN NYNRIN-LIKE"/>
    <property type="match status" value="1"/>
</dbReference>
<dbReference type="OrthoDB" id="10030726at2759"/>
<sequence length="370" mass="42043">MQTTRDTHKRGYAFKPQVTIAPHPMHTWAIDFLGPLPEGDHGARYVLVMIDCFSRFVELYATPNCTAESAADSIIALAGRYGCPVHLRSDQGSHFTAKLTKQLTEALHVDNDFVLPYHHQFNGIIERANGEVNRHLRAAVAELRDRRLWYRALPLVQHILNSSHHGADGFVPAEIMFGSRADTNRVLLSPPQEGVGELHTYMKELLEDQRRLIQAMPDARAQAHDDVDPTYLPNAGDAVVVTRPDHLRPSKLSSLYMGPYTVQEVHADQTFVSLLNLRTDKLETFHLSRVFPFNGQYSNADLRDIAARDPQEYTVEAIVDHRLGRRRRQHRFLVRWAGYSADFDEWLPYAEVRDLAALDAYLADHPGLQL</sequence>
<dbReference type="GO" id="GO:0003676">
    <property type="term" value="F:nucleic acid binding"/>
    <property type="evidence" value="ECO:0007669"/>
    <property type="project" value="InterPro"/>
</dbReference>
<dbReference type="Proteomes" id="UP000717585">
    <property type="component" value="Unassembled WGS sequence"/>
</dbReference>
<feature type="domain" description="Chromo" evidence="1">
    <location>
        <begin position="313"/>
        <end position="370"/>
    </location>
</feature>
<feature type="domain" description="Integrase catalytic" evidence="2">
    <location>
        <begin position="20"/>
        <end position="180"/>
    </location>
</feature>
<evidence type="ECO:0000313" key="3">
    <source>
        <dbReference type="EMBL" id="KAG9395272.1"/>
    </source>
</evidence>
<proteinExistence type="predicted"/>
<comment type="caution">
    <text evidence="3">The sequence shown here is derived from an EMBL/GenBank/DDBJ whole genome shotgun (WGS) entry which is preliminary data.</text>
</comment>
<dbReference type="InterPro" id="IPR050951">
    <property type="entry name" value="Retrovirus_Pol_polyprotein"/>
</dbReference>
<dbReference type="SMART" id="SM00298">
    <property type="entry name" value="CHROMO"/>
    <property type="match status" value="1"/>
</dbReference>
<dbReference type="GO" id="GO:0015074">
    <property type="term" value="P:DNA integration"/>
    <property type="evidence" value="ECO:0007669"/>
    <property type="project" value="InterPro"/>
</dbReference>
<dbReference type="Pfam" id="PF00385">
    <property type="entry name" value="Chromo"/>
    <property type="match status" value="1"/>
</dbReference>
<name>A0A8J6E539_9EUKA</name>
<evidence type="ECO:0000313" key="4">
    <source>
        <dbReference type="Proteomes" id="UP000717585"/>
    </source>
</evidence>
<dbReference type="InterPro" id="IPR016197">
    <property type="entry name" value="Chromo-like_dom_sf"/>
</dbReference>
<dbReference type="InterPro" id="IPR036397">
    <property type="entry name" value="RNaseH_sf"/>
</dbReference>
<gene>
    <name evidence="3" type="ORF">J8273_0497</name>
</gene>
<dbReference type="PROSITE" id="PS50013">
    <property type="entry name" value="CHROMO_2"/>
    <property type="match status" value="1"/>
</dbReference>